<evidence type="ECO:0000313" key="2">
    <source>
        <dbReference type="Proteomes" id="UP000030762"/>
    </source>
</evidence>
<dbReference type="EMBL" id="JH767163">
    <property type="protein sequence ID" value="EQC32440.1"/>
    <property type="molecule type" value="Genomic_DNA"/>
</dbReference>
<dbReference type="AlphaFoldDB" id="T0QFS9"/>
<organism evidence="1 2">
    <name type="scientific">Saprolegnia diclina (strain VS20)</name>
    <dbReference type="NCBI Taxonomy" id="1156394"/>
    <lineage>
        <taxon>Eukaryota</taxon>
        <taxon>Sar</taxon>
        <taxon>Stramenopiles</taxon>
        <taxon>Oomycota</taxon>
        <taxon>Saprolegniomycetes</taxon>
        <taxon>Saprolegniales</taxon>
        <taxon>Saprolegniaceae</taxon>
        <taxon>Saprolegnia</taxon>
    </lineage>
</organism>
<evidence type="ECO:0000313" key="1">
    <source>
        <dbReference type="EMBL" id="EQC32440.1"/>
    </source>
</evidence>
<reference evidence="1 2" key="1">
    <citation type="submission" date="2012-04" db="EMBL/GenBank/DDBJ databases">
        <title>The Genome Sequence of Saprolegnia declina VS20.</title>
        <authorList>
            <consortium name="The Broad Institute Genome Sequencing Platform"/>
            <person name="Russ C."/>
            <person name="Nusbaum C."/>
            <person name="Tyler B."/>
            <person name="van West P."/>
            <person name="Dieguez-Uribeondo J."/>
            <person name="de Bruijn I."/>
            <person name="Tripathy S."/>
            <person name="Jiang R."/>
            <person name="Young S.K."/>
            <person name="Zeng Q."/>
            <person name="Gargeya S."/>
            <person name="Fitzgerald M."/>
            <person name="Haas B."/>
            <person name="Abouelleil A."/>
            <person name="Alvarado L."/>
            <person name="Arachchi H.M."/>
            <person name="Berlin A."/>
            <person name="Chapman S.B."/>
            <person name="Goldberg J."/>
            <person name="Griggs A."/>
            <person name="Gujja S."/>
            <person name="Hansen M."/>
            <person name="Howarth C."/>
            <person name="Imamovic A."/>
            <person name="Larimer J."/>
            <person name="McCowen C."/>
            <person name="Montmayeur A."/>
            <person name="Murphy C."/>
            <person name="Neiman D."/>
            <person name="Pearson M."/>
            <person name="Priest M."/>
            <person name="Roberts A."/>
            <person name="Saif S."/>
            <person name="Shea T."/>
            <person name="Sisk P."/>
            <person name="Sykes S."/>
            <person name="Wortman J."/>
            <person name="Nusbaum C."/>
            <person name="Birren B."/>
        </authorList>
    </citation>
    <scope>NUCLEOTIDE SEQUENCE [LARGE SCALE GENOMIC DNA]</scope>
    <source>
        <strain evidence="1 2">VS20</strain>
    </source>
</reference>
<gene>
    <name evidence="1" type="ORF">SDRG_09768</name>
</gene>
<dbReference type="VEuPathDB" id="FungiDB:SDRG_09768"/>
<name>T0QFS9_SAPDV</name>
<sequence>MTEAKRARAATPPWQLSPIVHEVITSMDAPMDTLLDNPRYWDGLWPIAGVEALHRMDAATVTKALRMVKVVDGDEERGVDLARFT</sequence>
<dbReference type="GeneID" id="19950495"/>
<proteinExistence type="predicted"/>
<dbReference type="InParanoid" id="T0QFS9"/>
<keyword evidence="2" id="KW-1185">Reference proteome</keyword>
<protein>
    <submittedName>
        <fullName evidence="1">Uncharacterized protein</fullName>
    </submittedName>
</protein>
<dbReference type="RefSeq" id="XP_008613941.1">
    <property type="nucleotide sequence ID" value="XM_008615719.1"/>
</dbReference>
<accession>T0QFS9</accession>
<dbReference type="Proteomes" id="UP000030762">
    <property type="component" value="Unassembled WGS sequence"/>
</dbReference>